<accession>Q23DT1</accession>
<feature type="compositionally biased region" description="Basic and acidic residues" evidence="1">
    <location>
        <begin position="1677"/>
        <end position="1688"/>
    </location>
</feature>
<feature type="compositionally biased region" description="Polar residues" evidence="1">
    <location>
        <begin position="1759"/>
        <end position="1779"/>
    </location>
</feature>
<keyword evidence="2" id="KW-0732">Signal</keyword>
<dbReference type="KEGG" id="tet:TTHERM_00046100"/>
<feature type="signal peptide" evidence="2">
    <location>
        <begin position="1"/>
        <end position="22"/>
    </location>
</feature>
<dbReference type="Proteomes" id="UP000009168">
    <property type="component" value="Unassembled WGS sequence"/>
</dbReference>
<evidence type="ECO:0000313" key="4">
    <source>
        <dbReference type="Proteomes" id="UP000009168"/>
    </source>
</evidence>
<dbReference type="EMBL" id="GG662712">
    <property type="protein sequence ID" value="EAR94417.2"/>
    <property type="molecule type" value="Genomic_DNA"/>
</dbReference>
<keyword evidence="4" id="KW-1185">Reference proteome</keyword>
<feature type="region of interest" description="Disordered" evidence="1">
    <location>
        <begin position="1731"/>
        <end position="1779"/>
    </location>
</feature>
<protein>
    <recommendedName>
        <fullName evidence="5">Transmembrane protein</fullName>
    </recommendedName>
</protein>
<feature type="compositionally biased region" description="Low complexity" evidence="1">
    <location>
        <begin position="1615"/>
        <end position="1630"/>
    </location>
</feature>
<feature type="region of interest" description="Disordered" evidence="1">
    <location>
        <begin position="1596"/>
        <end position="1630"/>
    </location>
</feature>
<evidence type="ECO:0008006" key="5">
    <source>
        <dbReference type="Google" id="ProtNLM"/>
    </source>
</evidence>
<feature type="region of interest" description="Disordered" evidence="1">
    <location>
        <begin position="1673"/>
        <end position="1695"/>
    </location>
</feature>
<proteinExistence type="predicted"/>
<dbReference type="RefSeq" id="XP_001014605.2">
    <property type="nucleotide sequence ID" value="XM_001014605.2"/>
</dbReference>
<reference evidence="4" key="1">
    <citation type="journal article" date="2006" name="PLoS Biol.">
        <title>Macronuclear genome sequence of the ciliate Tetrahymena thermophila, a model eukaryote.</title>
        <authorList>
            <person name="Eisen J.A."/>
            <person name="Coyne R.S."/>
            <person name="Wu M."/>
            <person name="Wu D."/>
            <person name="Thiagarajan M."/>
            <person name="Wortman J.R."/>
            <person name="Badger J.H."/>
            <person name="Ren Q."/>
            <person name="Amedeo P."/>
            <person name="Jones K.M."/>
            <person name="Tallon L.J."/>
            <person name="Delcher A.L."/>
            <person name="Salzberg S.L."/>
            <person name="Silva J.C."/>
            <person name="Haas B.J."/>
            <person name="Majoros W.H."/>
            <person name="Farzad M."/>
            <person name="Carlton J.M."/>
            <person name="Smith R.K. Jr."/>
            <person name="Garg J."/>
            <person name="Pearlman R.E."/>
            <person name="Karrer K.M."/>
            <person name="Sun L."/>
            <person name="Manning G."/>
            <person name="Elde N.C."/>
            <person name="Turkewitz A.P."/>
            <person name="Asai D.J."/>
            <person name="Wilkes D.E."/>
            <person name="Wang Y."/>
            <person name="Cai H."/>
            <person name="Collins K."/>
            <person name="Stewart B.A."/>
            <person name="Lee S.R."/>
            <person name="Wilamowska K."/>
            <person name="Weinberg Z."/>
            <person name="Ruzzo W.L."/>
            <person name="Wloga D."/>
            <person name="Gaertig J."/>
            <person name="Frankel J."/>
            <person name="Tsao C.-C."/>
            <person name="Gorovsky M.A."/>
            <person name="Keeling P.J."/>
            <person name="Waller R.F."/>
            <person name="Patron N.J."/>
            <person name="Cherry J.M."/>
            <person name="Stover N.A."/>
            <person name="Krieger C.J."/>
            <person name="del Toro C."/>
            <person name="Ryder H.F."/>
            <person name="Williamson S.C."/>
            <person name="Barbeau R.A."/>
            <person name="Hamilton E.P."/>
            <person name="Orias E."/>
        </authorList>
    </citation>
    <scope>NUCLEOTIDE SEQUENCE [LARGE SCALE GENOMIC DNA]</scope>
    <source>
        <strain evidence="4">SB210</strain>
    </source>
</reference>
<dbReference type="HOGENOM" id="CLU_000949_0_0_1"/>
<feature type="compositionally biased region" description="Polar residues" evidence="1">
    <location>
        <begin position="1596"/>
        <end position="1605"/>
    </location>
</feature>
<feature type="chain" id="PRO_5004201684" description="Transmembrane protein" evidence="2">
    <location>
        <begin position="23"/>
        <end position="1779"/>
    </location>
</feature>
<organism evidence="3 4">
    <name type="scientific">Tetrahymena thermophila (strain SB210)</name>
    <dbReference type="NCBI Taxonomy" id="312017"/>
    <lineage>
        <taxon>Eukaryota</taxon>
        <taxon>Sar</taxon>
        <taxon>Alveolata</taxon>
        <taxon>Ciliophora</taxon>
        <taxon>Intramacronucleata</taxon>
        <taxon>Oligohymenophorea</taxon>
        <taxon>Hymenostomatida</taxon>
        <taxon>Tetrahymenina</taxon>
        <taxon>Tetrahymenidae</taxon>
        <taxon>Tetrahymena</taxon>
    </lineage>
</organism>
<evidence type="ECO:0000313" key="3">
    <source>
        <dbReference type="EMBL" id="EAR94417.2"/>
    </source>
</evidence>
<dbReference type="InParanoid" id="Q23DT1"/>
<dbReference type="GeneID" id="7836797"/>
<sequence length="1779" mass="205199">MFRNYKLLFATIYALLIQLKVCRDIVFNPNPMTDLNIFKLRKQNTYLSAISEDNQFAFISARDGGVFVASLANMIQPTIISNIPTLQSQYLYVKKDVLFIGDLIDGLLIYNISNAYNPVLISKWQVYLHIQAVVATQDLKYAFALGNGIVFCIDITDLKNPKTISKNGVQSSNSLKMRLSTDETHLCVSNLLYGLQIIDIRQKQNMIVRVNQNPVFVIWDFMFTPDQNSVYAVDAYYGLFQADVKQIFQLPEASKDLVNLKFIPIYSSPQAQESVDMTSDGLFLILGLRSIGLILFKIENQNYQSPVFVQRINSFYLSNNVYFSKNNNEAYLFVTNGLSLQIFKQVTINTNKDFPNIYNTFQSSLTHLSPAYFPWQIICLSNSKYIIETNSNYGLKIFNIQDNYLPKLESSIPIIKGEFGGIQVNQQLDILYVGAQQDGLLIYNISDVSNVQLINQFTPLDPHYFSNAINGVTYNQKNNFIVVSSGYYGFSVLNVTSESTVQQIGIFINKQFACSFEKCQITNDTTTIICACREIGLIFFDFTNQKLQQSYLLAKLGAEYLILSQNDKYAFVCFGFMGLLIADIQNKYSPKILSVQPLDGWAQSVMPIFNERYLLVTQIEKGYLVVVNIEDLQNPYIQSKLQFPNENCNSVCITPDQHSAYMIGNSGLRYIPLDTNLVLHTQIQVQQLDEKGNIFYQDLAIGQSLQVGQMAQVFFVPLFIQSQVKIQNAYYYRNFQMQVLPFWITFYSQTQNLEIQVDKTGAVNTFSNEVKGENIIVLQCLISLNSDNFITPNINKDLSQQIYTSLVNQGYLDNQGYLTPKLDPTIIFNLDFFDNSSFTEANVGTPQQIQQIQNDIKQVLVFSQVQYPIRFFVQSSLFFNYQNVTANTTNSIISTPSLQINVLIQIVSQGKFVKRQLDGVIASFSDDQTSLQIQGQTQYVNQIIGQNLQISNFTQNLTECILEFIISDSSNYEISKQIPLSNLSFINIYSPIEVFQQNNLQIQFNKQFANGNLQVESRFQFAFDISTFKQKDNLPITYKAYIVEIDGSLTQITTGSWIEFNDFNLGFSGQKTISAMFSSYRVRIVAADSYSTVYDEFVFEFTQIPFLYVVQLIIQIVGPILGIFGIWKYRSEIYTFFMERFYLYSNECAIVGEVYKKQIILMNEVWEETEKLWKLFISINKGFGNKLLQEYKKEKTINLQSVINRLFQVYTEYQKKFPNIDHREFEFDDSRLTRVVKRFCYEFILQKDKNTKKILNHLKKIGSKTYRNKDWYKQFAIINYKFEVSNNKVVLKNSKENQDVSKSPQLLQRQNSKLNQIDSQNISLDLKKEISFKSNDQEKINEQNGQTDRNSIQNVLKQRSNEFTSNNVNTKDQIAEFDSYGLKMAPLSNPQSQHMLYSPRINMEDNLIDLKREDNLTLDEEEDEENLNPFPEIIIKTDLIQFITNTQYPNLNFDMQLLKEIMILEISGIEMGGPNRINPTTGESLHLFSHQLLSVEAFKRDNEDTTCYCFKKFFKANYSPIGLNQNNPLPQWLNCQIINGIIHIWGTPKSNDEPEILVKIVDQLTFTILSYHLYIKDKEGIDLKDKRKSTIFQTNKTNLDANQNSKKMKSKKLPQNQITSQGSQISQQNIYESQRENKIKGYITSRLSRFSKDLSASQRLQINQAELLKNQTAQQQIDKEFDSSKQQKSDSNTEQEVIFAREQPYLENLQINQQCNRLSSFKKDQIKNQNDIQSKMSNQIEEDKTIDEEEERGRDYDETPNNGNQMSQQVAITNYQAGK</sequence>
<name>Q23DT1_TETTS</name>
<dbReference type="OrthoDB" id="327717at2759"/>
<evidence type="ECO:0000256" key="2">
    <source>
        <dbReference type="SAM" id="SignalP"/>
    </source>
</evidence>
<evidence type="ECO:0000256" key="1">
    <source>
        <dbReference type="SAM" id="MobiDB-lite"/>
    </source>
</evidence>
<dbReference type="SUPFAM" id="SSF101908">
    <property type="entry name" value="Putative isomerase YbhE"/>
    <property type="match status" value="2"/>
</dbReference>
<gene>
    <name evidence="3" type="ORF">TTHERM_00046100</name>
</gene>